<dbReference type="InterPro" id="IPR004181">
    <property type="entry name" value="Znf_MIZ"/>
</dbReference>
<keyword evidence="15" id="KW-1185">Reference proteome</keyword>
<dbReference type="GO" id="GO:0003712">
    <property type="term" value="F:transcription coregulator activity"/>
    <property type="evidence" value="ECO:0007669"/>
    <property type="project" value="TreeGrafter"/>
</dbReference>
<feature type="region of interest" description="Disordered" evidence="11">
    <location>
        <begin position="73"/>
        <end position="96"/>
    </location>
</feature>
<name>A0A9J6DD86_RHIMP</name>
<comment type="caution">
    <text evidence="14">The sequence shown here is derived from an EMBL/GenBank/DDBJ whole genome shotgun (WGS) entry which is preliminary data.</text>
</comment>
<dbReference type="AlphaFoldDB" id="A0A9J6DD86"/>
<dbReference type="GO" id="GO:0000785">
    <property type="term" value="C:chromatin"/>
    <property type="evidence" value="ECO:0007669"/>
    <property type="project" value="TreeGrafter"/>
</dbReference>
<reference evidence="14" key="2">
    <citation type="submission" date="2021-09" db="EMBL/GenBank/DDBJ databases">
        <authorList>
            <person name="Jia N."/>
            <person name="Wang J."/>
            <person name="Shi W."/>
            <person name="Du L."/>
            <person name="Sun Y."/>
            <person name="Zhan W."/>
            <person name="Jiang J."/>
            <person name="Wang Q."/>
            <person name="Zhang B."/>
            <person name="Ji P."/>
            <person name="Sakyi L.B."/>
            <person name="Cui X."/>
            <person name="Yuan T."/>
            <person name="Jiang B."/>
            <person name="Yang W."/>
            <person name="Lam T.T.-Y."/>
            <person name="Chang Q."/>
            <person name="Ding S."/>
            <person name="Wang X."/>
            <person name="Zhu J."/>
            <person name="Ruan X."/>
            <person name="Zhao L."/>
            <person name="Wei J."/>
            <person name="Que T."/>
            <person name="Du C."/>
            <person name="Cheng J."/>
            <person name="Dai P."/>
            <person name="Han X."/>
            <person name="Huang E."/>
            <person name="Gao Y."/>
            <person name="Liu J."/>
            <person name="Shao H."/>
            <person name="Ye R."/>
            <person name="Li L."/>
            <person name="Wei W."/>
            <person name="Wang X."/>
            <person name="Wang C."/>
            <person name="Huo Q."/>
            <person name="Li W."/>
            <person name="Guo W."/>
            <person name="Chen H."/>
            <person name="Chen S."/>
            <person name="Zhou L."/>
            <person name="Zhou L."/>
            <person name="Ni X."/>
            <person name="Tian J."/>
            <person name="Zhou Y."/>
            <person name="Sheng Y."/>
            <person name="Liu T."/>
            <person name="Pan Y."/>
            <person name="Xia L."/>
            <person name="Li J."/>
            <person name="Zhao F."/>
            <person name="Cao W."/>
        </authorList>
    </citation>
    <scope>NUCLEOTIDE SEQUENCE</scope>
    <source>
        <strain evidence="14">Rmic-2018</strain>
        <tissue evidence="14">Larvae</tissue>
    </source>
</reference>
<dbReference type="PROSITE" id="PS51044">
    <property type="entry name" value="ZF_SP_RING"/>
    <property type="match status" value="1"/>
</dbReference>
<dbReference type="Gene3D" id="1.10.720.30">
    <property type="entry name" value="SAP domain"/>
    <property type="match status" value="1"/>
</dbReference>
<evidence type="ECO:0000259" key="13">
    <source>
        <dbReference type="PROSITE" id="PS51044"/>
    </source>
</evidence>
<keyword evidence="7" id="KW-0833">Ubl conjugation pathway</keyword>
<dbReference type="PROSITE" id="PS50800">
    <property type="entry name" value="SAP"/>
    <property type="match status" value="1"/>
</dbReference>
<evidence type="ECO:0000256" key="4">
    <source>
        <dbReference type="ARBA" id="ARBA00022679"/>
    </source>
</evidence>
<reference evidence="14" key="1">
    <citation type="journal article" date="2020" name="Cell">
        <title>Large-Scale Comparative Analyses of Tick Genomes Elucidate Their Genetic Diversity and Vector Capacities.</title>
        <authorList>
            <consortium name="Tick Genome and Microbiome Consortium (TIGMIC)"/>
            <person name="Jia N."/>
            <person name="Wang J."/>
            <person name="Shi W."/>
            <person name="Du L."/>
            <person name="Sun Y."/>
            <person name="Zhan W."/>
            <person name="Jiang J.F."/>
            <person name="Wang Q."/>
            <person name="Zhang B."/>
            <person name="Ji P."/>
            <person name="Bell-Sakyi L."/>
            <person name="Cui X.M."/>
            <person name="Yuan T.T."/>
            <person name="Jiang B.G."/>
            <person name="Yang W.F."/>
            <person name="Lam T.T."/>
            <person name="Chang Q.C."/>
            <person name="Ding S.J."/>
            <person name="Wang X.J."/>
            <person name="Zhu J.G."/>
            <person name="Ruan X.D."/>
            <person name="Zhao L."/>
            <person name="Wei J.T."/>
            <person name="Ye R.Z."/>
            <person name="Que T.C."/>
            <person name="Du C.H."/>
            <person name="Zhou Y.H."/>
            <person name="Cheng J.X."/>
            <person name="Dai P.F."/>
            <person name="Guo W.B."/>
            <person name="Han X.H."/>
            <person name="Huang E.J."/>
            <person name="Li L.F."/>
            <person name="Wei W."/>
            <person name="Gao Y.C."/>
            <person name="Liu J.Z."/>
            <person name="Shao H.Z."/>
            <person name="Wang X."/>
            <person name="Wang C.C."/>
            <person name="Yang T.C."/>
            <person name="Huo Q.B."/>
            <person name="Li W."/>
            <person name="Chen H.Y."/>
            <person name="Chen S.E."/>
            <person name="Zhou L.G."/>
            <person name="Ni X.B."/>
            <person name="Tian J.H."/>
            <person name="Sheng Y."/>
            <person name="Liu T."/>
            <person name="Pan Y.S."/>
            <person name="Xia L.Y."/>
            <person name="Li J."/>
            <person name="Zhao F."/>
            <person name="Cao W.C."/>
        </authorList>
    </citation>
    <scope>NUCLEOTIDE SEQUENCE</scope>
    <source>
        <strain evidence="14">Rmic-2018</strain>
    </source>
</reference>
<keyword evidence="5" id="KW-0479">Metal-binding</keyword>
<organism evidence="14 15">
    <name type="scientific">Rhipicephalus microplus</name>
    <name type="common">Cattle tick</name>
    <name type="synonym">Boophilus microplus</name>
    <dbReference type="NCBI Taxonomy" id="6941"/>
    <lineage>
        <taxon>Eukaryota</taxon>
        <taxon>Metazoa</taxon>
        <taxon>Ecdysozoa</taxon>
        <taxon>Arthropoda</taxon>
        <taxon>Chelicerata</taxon>
        <taxon>Arachnida</taxon>
        <taxon>Acari</taxon>
        <taxon>Parasitiformes</taxon>
        <taxon>Ixodida</taxon>
        <taxon>Ixodoidea</taxon>
        <taxon>Ixodidae</taxon>
        <taxon>Rhipicephalinae</taxon>
        <taxon>Rhipicephalus</taxon>
        <taxon>Boophilus</taxon>
    </lineage>
</organism>
<dbReference type="EMBL" id="JABSTU010000010">
    <property type="protein sequence ID" value="KAH8019897.1"/>
    <property type="molecule type" value="Genomic_DNA"/>
</dbReference>
<evidence type="ECO:0000256" key="7">
    <source>
        <dbReference type="ARBA" id="ARBA00022786"/>
    </source>
</evidence>
<dbReference type="GO" id="GO:0008270">
    <property type="term" value="F:zinc ion binding"/>
    <property type="evidence" value="ECO:0007669"/>
    <property type="project" value="UniProtKB-KW"/>
</dbReference>
<dbReference type="PANTHER" id="PTHR10782:SF94">
    <property type="entry name" value="SUPPRESSOR OF VARIEGATION 2-10, ISOFORM I"/>
    <property type="match status" value="1"/>
</dbReference>
<dbReference type="Proteomes" id="UP000821866">
    <property type="component" value="Chromosome 8"/>
</dbReference>
<feature type="domain" description="SP-RING-type" evidence="13">
    <location>
        <begin position="164"/>
        <end position="189"/>
    </location>
</feature>
<comment type="similarity">
    <text evidence="3">Belongs to the PIAS family.</text>
</comment>
<evidence type="ECO:0000256" key="5">
    <source>
        <dbReference type="ARBA" id="ARBA00022723"/>
    </source>
</evidence>
<keyword evidence="8" id="KW-0862">Zinc</keyword>
<evidence type="ECO:0000313" key="15">
    <source>
        <dbReference type="Proteomes" id="UP000821866"/>
    </source>
</evidence>
<accession>A0A9J6DD86</accession>
<sequence length="189" mass="20990">MKPAYRRMISSLQIKDLRLLLGFAGRKKTGKKKELERRALTLLRNRPAHILAKIKELYYSRFPPRESAIIQLSDRSLPGTEDAAAPQPRGAARGNHSSHLNAARLATTASSVMTGLNQAALLAQDDDRSNMLTATTLLQRLKESGMTNPIRTLTTIKEMLQHDPDSEVILTSVHVSLLCPLSKTRMDIP</sequence>
<dbReference type="GO" id="GO:0016925">
    <property type="term" value="P:protein sumoylation"/>
    <property type="evidence" value="ECO:0007669"/>
    <property type="project" value="TreeGrafter"/>
</dbReference>
<dbReference type="SUPFAM" id="SSF68906">
    <property type="entry name" value="SAP domain"/>
    <property type="match status" value="1"/>
</dbReference>
<protein>
    <recommendedName>
        <fullName evidence="16">SAP domain-containing protein</fullName>
    </recommendedName>
</protein>
<evidence type="ECO:0000256" key="9">
    <source>
        <dbReference type="ARBA" id="ARBA00023242"/>
    </source>
</evidence>
<dbReference type="GO" id="GO:0006357">
    <property type="term" value="P:regulation of transcription by RNA polymerase II"/>
    <property type="evidence" value="ECO:0007669"/>
    <property type="project" value="TreeGrafter"/>
</dbReference>
<comment type="subcellular location">
    <subcellularLocation>
        <location evidence="1">Nucleus</location>
    </subcellularLocation>
</comment>
<comment type="pathway">
    <text evidence="2">Protein modification; protein sumoylation.</text>
</comment>
<evidence type="ECO:0000256" key="6">
    <source>
        <dbReference type="ARBA" id="ARBA00022771"/>
    </source>
</evidence>
<dbReference type="InterPro" id="IPR003034">
    <property type="entry name" value="SAP_dom"/>
</dbReference>
<gene>
    <name evidence="14" type="ORF">HPB51_023180</name>
</gene>
<evidence type="ECO:0000313" key="14">
    <source>
        <dbReference type="EMBL" id="KAH8019897.1"/>
    </source>
</evidence>
<dbReference type="PANTHER" id="PTHR10782">
    <property type="entry name" value="ZINC FINGER MIZ DOMAIN-CONTAINING PROTEIN"/>
    <property type="match status" value="1"/>
</dbReference>
<dbReference type="Gene3D" id="3.30.40.10">
    <property type="entry name" value="Zinc/RING finger domain, C3HC4 (zinc finger)"/>
    <property type="match status" value="1"/>
</dbReference>
<proteinExistence type="inferred from homology"/>
<feature type="domain" description="SAP" evidence="12">
    <location>
        <begin position="9"/>
        <end position="43"/>
    </location>
</feature>
<evidence type="ECO:0000256" key="8">
    <source>
        <dbReference type="ARBA" id="ARBA00022833"/>
    </source>
</evidence>
<evidence type="ECO:0008006" key="16">
    <source>
        <dbReference type="Google" id="ProtNLM"/>
    </source>
</evidence>
<keyword evidence="4" id="KW-0808">Transferase</keyword>
<evidence type="ECO:0000256" key="11">
    <source>
        <dbReference type="SAM" id="MobiDB-lite"/>
    </source>
</evidence>
<dbReference type="InterPro" id="IPR013083">
    <property type="entry name" value="Znf_RING/FYVE/PHD"/>
</dbReference>
<dbReference type="InterPro" id="IPR036361">
    <property type="entry name" value="SAP_dom_sf"/>
</dbReference>
<feature type="compositionally biased region" description="Low complexity" evidence="11">
    <location>
        <begin position="83"/>
        <end position="94"/>
    </location>
</feature>
<evidence type="ECO:0000259" key="12">
    <source>
        <dbReference type="PROSITE" id="PS50800"/>
    </source>
</evidence>
<dbReference type="GO" id="GO:0005634">
    <property type="term" value="C:nucleus"/>
    <property type="evidence" value="ECO:0007669"/>
    <property type="project" value="UniProtKB-SubCell"/>
</dbReference>
<dbReference type="GO" id="GO:0061665">
    <property type="term" value="F:SUMO ligase activity"/>
    <property type="evidence" value="ECO:0007669"/>
    <property type="project" value="TreeGrafter"/>
</dbReference>
<evidence type="ECO:0000256" key="2">
    <source>
        <dbReference type="ARBA" id="ARBA00004718"/>
    </source>
</evidence>
<keyword evidence="9" id="KW-0539">Nucleus</keyword>
<evidence type="ECO:0000256" key="3">
    <source>
        <dbReference type="ARBA" id="ARBA00005383"/>
    </source>
</evidence>
<evidence type="ECO:0000256" key="10">
    <source>
        <dbReference type="PROSITE-ProRule" id="PRU00452"/>
    </source>
</evidence>
<keyword evidence="6 10" id="KW-0863">Zinc-finger</keyword>
<evidence type="ECO:0000256" key="1">
    <source>
        <dbReference type="ARBA" id="ARBA00004123"/>
    </source>
</evidence>